<reference evidence="3" key="1">
    <citation type="submission" date="2016-10" db="EMBL/GenBank/DDBJ databases">
        <authorList>
            <person name="Varghese N."/>
            <person name="Submissions S."/>
        </authorList>
    </citation>
    <scope>NUCLEOTIDE SEQUENCE [LARGE SCALE GENOMIC DNA]</scope>
    <source>
        <strain evidence="3">CGMCC 1.10369</strain>
    </source>
</reference>
<accession>A0A1H0D489</accession>
<gene>
    <name evidence="2" type="ORF">SAMN04488053_102338</name>
</gene>
<evidence type="ECO:0000313" key="2">
    <source>
        <dbReference type="EMBL" id="SDN64906.1"/>
    </source>
</evidence>
<feature type="transmembrane region" description="Helical" evidence="1">
    <location>
        <begin position="6"/>
        <end position="26"/>
    </location>
</feature>
<proteinExistence type="predicted"/>
<protein>
    <submittedName>
        <fullName evidence="2">Uncharacterized protein</fullName>
    </submittedName>
</protein>
<evidence type="ECO:0000313" key="3">
    <source>
        <dbReference type="Proteomes" id="UP000198778"/>
    </source>
</evidence>
<keyword evidence="1" id="KW-1133">Transmembrane helix</keyword>
<keyword evidence="1" id="KW-0472">Membrane</keyword>
<organism evidence="2 3">
    <name type="scientific">Alkalicoccus daliensis</name>
    <dbReference type="NCBI Taxonomy" id="745820"/>
    <lineage>
        <taxon>Bacteria</taxon>
        <taxon>Bacillati</taxon>
        <taxon>Bacillota</taxon>
        <taxon>Bacilli</taxon>
        <taxon>Bacillales</taxon>
        <taxon>Bacillaceae</taxon>
        <taxon>Alkalicoccus</taxon>
    </lineage>
</organism>
<feature type="transmembrane region" description="Helical" evidence="1">
    <location>
        <begin position="170"/>
        <end position="187"/>
    </location>
</feature>
<keyword evidence="1" id="KW-0812">Transmembrane</keyword>
<feature type="transmembrane region" description="Helical" evidence="1">
    <location>
        <begin position="113"/>
        <end position="135"/>
    </location>
</feature>
<feature type="transmembrane region" description="Helical" evidence="1">
    <location>
        <begin position="141"/>
        <end position="163"/>
    </location>
</feature>
<dbReference type="AlphaFoldDB" id="A0A1H0D489"/>
<dbReference type="Proteomes" id="UP000198778">
    <property type="component" value="Unassembled WGS sequence"/>
</dbReference>
<sequence>MLKRFLSRVWVSILISSARFVTYTLVRKKHVNDRKKKPYKETVRTMKFLGEMLIKSKQLNEDFSQGPEPIRTEAGRRLLFAFILQRDRREEEDFYLYAAQEWMKDVYKQSIRASILFFFLNFSLYISAIGLTRVVGEIEGIPALLLFTLSILFSFLGFYLALLGKNWKKGAMIGIHAIILYQFTYFLNVI</sequence>
<evidence type="ECO:0000256" key="1">
    <source>
        <dbReference type="SAM" id="Phobius"/>
    </source>
</evidence>
<keyword evidence="3" id="KW-1185">Reference proteome</keyword>
<name>A0A1H0D489_9BACI</name>
<dbReference type="EMBL" id="FNIL01000002">
    <property type="protein sequence ID" value="SDN64906.1"/>
    <property type="molecule type" value="Genomic_DNA"/>
</dbReference>